<dbReference type="Proteomes" id="UP000234681">
    <property type="component" value="Chromosome X"/>
</dbReference>
<proteinExistence type="predicted"/>
<dbReference type="EMBL" id="CH474078">
    <property type="protein sequence ID" value="EDL83801.1"/>
    <property type="molecule type" value="Genomic_DNA"/>
</dbReference>
<protein>
    <submittedName>
        <fullName evidence="1">RCG22843</fullName>
    </submittedName>
</protein>
<reference evidence="2" key="1">
    <citation type="submission" date="2005-09" db="EMBL/GenBank/DDBJ databases">
        <authorList>
            <person name="Mural R.J."/>
            <person name="Li P.W."/>
            <person name="Adams M.D."/>
            <person name="Amanatides P.G."/>
            <person name="Baden-Tillson H."/>
            <person name="Barnstead M."/>
            <person name="Chin S.H."/>
            <person name="Dew I."/>
            <person name="Evans C.A."/>
            <person name="Ferriera S."/>
            <person name="Flanigan M."/>
            <person name="Fosler C."/>
            <person name="Glodek A."/>
            <person name="Gu Z."/>
            <person name="Holt R.A."/>
            <person name="Jennings D."/>
            <person name="Kraft C.L."/>
            <person name="Lu F."/>
            <person name="Nguyen T."/>
            <person name="Nusskern D.R."/>
            <person name="Pfannkoch C.M."/>
            <person name="Sitter C."/>
            <person name="Sutton G.G."/>
            <person name="Venter J.C."/>
            <person name="Wang Z."/>
            <person name="Woodage T."/>
            <person name="Zheng X.H."/>
            <person name="Zhong F."/>
        </authorList>
    </citation>
    <scope>NUCLEOTIDE SEQUENCE [LARGE SCALE GENOMIC DNA]</scope>
    <source>
        <strain>BN</strain>
        <strain evidence="2">Sprague-Dawley</strain>
    </source>
</reference>
<accession>A6KP53</accession>
<gene>
    <name evidence="1" type="ORF">rCG_22843</name>
</gene>
<sequence length="9" mass="978">MKRDAEATG</sequence>
<evidence type="ECO:0000313" key="2">
    <source>
        <dbReference type="Proteomes" id="UP000234681"/>
    </source>
</evidence>
<evidence type="ECO:0000313" key="1">
    <source>
        <dbReference type="EMBL" id="EDL83801.1"/>
    </source>
</evidence>
<feature type="non-terminal residue" evidence="1">
    <location>
        <position position="9"/>
    </location>
</feature>
<organism evidence="1 2">
    <name type="scientific">Rattus norvegicus</name>
    <name type="common">Rat</name>
    <dbReference type="NCBI Taxonomy" id="10116"/>
    <lineage>
        <taxon>Eukaryota</taxon>
        <taxon>Metazoa</taxon>
        <taxon>Chordata</taxon>
        <taxon>Craniata</taxon>
        <taxon>Vertebrata</taxon>
        <taxon>Euteleostomi</taxon>
        <taxon>Mammalia</taxon>
        <taxon>Eutheria</taxon>
        <taxon>Euarchontoglires</taxon>
        <taxon>Glires</taxon>
        <taxon>Rodentia</taxon>
        <taxon>Myomorpha</taxon>
        <taxon>Muroidea</taxon>
        <taxon>Muridae</taxon>
        <taxon>Murinae</taxon>
        <taxon>Rattus</taxon>
    </lineage>
</organism>
<name>A6KP53_RAT</name>